<accession>A0A2T6KH62</accession>
<organism evidence="4 5">
    <name type="scientific">Yoonia sediminilitoris</name>
    <dbReference type="NCBI Taxonomy" id="1286148"/>
    <lineage>
        <taxon>Bacteria</taxon>
        <taxon>Pseudomonadati</taxon>
        <taxon>Pseudomonadota</taxon>
        <taxon>Alphaproteobacteria</taxon>
        <taxon>Rhodobacterales</taxon>
        <taxon>Paracoccaceae</taxon>
        <taxon>Yoonia</taxon>
    </lineage>
</organism>
<protein>
    <submittedName>
        <fullName evidence="4">Lipid A oxidase</fullName>
    </submittedName>
</protein>
<evidence type="ECO:0000313" key="5">
    <source>
        <dbReference type="Proteomes" id="UP000244523"/>
    </source>
</evidence>
<dbReference type="Proteomes" id="UP000244523">
    <property type="component" value="Unassembled WGS sequence"/>
</dbReference>
<keyword evidence="1 2" id="KW-0732">Signal</keyword>
<evidence type="ECO:0000256" key="1">
    <source>
        <dbReference type="ARBA" id="ARBA00022729"/>
    </source>
</evidence>
<feature type="domain" description="Outer membrane protein beta-barrel" evidence="3">
    <location>
        <begin position="7"/>
        <end position="215"/>
    </location>
</feature>
<dbReference type="Gene3D" id="2.40.160.20">
    <property type="match status" value="1"/>
</dbReference>
<dbReference type="RefSeq" id="WP_108386443.1">
    <property type="nucleotide sequence ID" value="NZ_QBUD01000005.1"/>
</dbReference>
<proteinExistence type="predicted"/>
<keyword evidence="5" id="KW-1185">Reference proteome</keyword>
<dbReference type="EMBL" id="QBUD01000005">
    <property type="protein sequence ID" value="PUB14856.1"/>
    <property type="molecule type" value="Genomic_DNA"/>
</dbReference>
<evidence type="ECO:0000313" key="4">
    <source>
        <dbReference type="EMBL" id="PUB14856.1"/>
    </source>
</evidence>
<sequence length="215" mass="23070">MNRAFAACICLLLLTSAALAEVEVTIYGGFQSVPESNIVIRDADVIADADFSEDWQGQSSSAPLYYGIRATSWWSPTFGLGVDLAHSKLSPKDDDLPAGYDLIESTDGVNTMTVNAYRRWLNRFGEVTPYIGGGVGLAAPHVEVTNVASETFGYQLTGPAATWVAGARYPINEQVSVFGEYRGTYSANVADLSTGETLETDVTTNALNLGLSFNF</sequence>
<dbReference type="OrthoDB" id="9810784at2"/>
<reference evidence="4 5" key="1">
    <citation type="submission" date="2018-04" db="EMBL/GenBank/DDBJ databases">
        <title>Genomic Encyclopedia of Archaeal and Bacterial Type Strains, Phase II (KMG-II): from individual species to whole genera.</title>
        <authorList>
            <person name="Goeker M."/>
        </authorList>
    </citation>
    <scope>NUCLEOTIDE SEQUENCE [LARGE SCALE GENOMIC DNA]</scope>
    <source>
        <strain evidence="4 5">DSM 29955</strain>
    </source>
</reference>
<evidence type="ECO:0000259" key="3">
    <source>
        <dbReference type="Pfam" id="PF13505"/>
    </source>
</evidence>
<gene>
    <name evidence="4" type="ORF">C8N45_10578</name>
</gene>
<dbReference type="SUPFAM" id="SSF56925">
    <property type="entry name" value="OMPA-like"/>
    <property type="match status" value="1"/>
</dbReference>
<feature type="signal peptide" evidence="2">
    <location>
        <begin position="1"/>
        <end position="20"/>
    </location>
</feature>
<dbReference type="AlphaFoldDB" id="A0A2T6KH62"/>
<dbReference type="InterPro" id="IPR027385">
    <property type="entry name" value="Beta-barrel_OMP"/>
</dbReference>
<evidence type="ECO:0000256" key="2">
    <source>
        <dbReference type="SAM" id="SignalP"/>
    </source>
</evidence>
<dbReference type="Pfam" id="PF13505">
    <property type="entry name" value="OMP_b-brl"/>
    <property type="match status" value="1"/>
</dbReference>
<dbReference type="InterPro" id="IPR011250">
    <property type="entry name" value="OMP/PagP_B-barrel"/>
</dbReference>
<comment type="caution">
    <text evidence="4">The sequence shown here is derived from an EMBL/GenBank/DDBJ whole genome shotgun (WGS) entry which is preliminary data.</text>
</comment>
<feature type="chain" id="PRO_5015514578" evidence="2">
    <location>
        <begin position="21"/>
        <end position="215"/>
    </location>
</feature>
<name>A0A2T6KH62_9RHOB</name>